<keyword evidence="4" id="KW-1185">Reference proteome</keyword>
<dbReference type="SUPFAM" id="SSF54695">
    <property type="entry name" value="POZ domain"/>
    <property type="match status" value="1"/>
</dbReference>
<proteinExistence type="predicted"/>
<protein>
    <recommendedName>
        <fullName evidence="2">BTB domain-containing protein</fullName>
    </recommendedName>
</protein>
<evidence type="ECO:0000256" key="1">
    <source>
        <dbReference type="SAM" id="MobiDB-lite"/>
    </source>
</evidence>
<dbReference type="OrthoDB" id="6359816at2759"/>
<evidence type="ECO:0000313" key="4">
    <source>
        <dbReference type="Proteomes" id="UP000756346"/>
    </source>
</evidence>
<dbReference type="Proteomes" id="UP000756346">
    <property type="component" value="Unassembled WGS sequence"/>
</dbReference>
<name>A0A9P9BXP7_9PEZI</name>
<evidence type="ECO:0000259" key="2">
    <source>
        <dbReference type="Pfam" id="PF00651"/>
    </source>
</evidence>
<evidence type="ECO:0000313" key="3">
    <source>
        <dbReference type="EMBL" id="KAH7037258.1"/>
    </source>
</evidence>
<dbReference type="Gene3D" id="3.30.710.10">
    <property type="entry name" value="Potassium Channel Kv1.1, Chain A"/>
    <property type="match status" value="1"/>
</dbReference>
<dbReference type="InterPro" id="IPR000210">
    <property type="entry name" value="BTB/POZ_dom"/>
</dbReference>
<dbReference type="PANTHER" id="PTHR47843">
    <property type="entry name" value="BTB DOMAIN-CONTAINING PROTEIN-RELATED"/>
    <property type="match status" value="1"/>
</dbReference>
<sequence length="419" mass="44044">MSSAYVEELLGSLKGLYDSADFSDLVVTCGEEKHNVHQAVVYPRAPKLRELHGGHGESKKHIDLSEDDPQAVRLLLYYLYHLDYPHIATGDEMNLSATTAPEEQIHTNGFQSHHPEQDSPPTATTDNKGSVLFVTAAASTDDPAGGVKLTSGVPEYSIEKEAFITNGSINGSPKEASDDVAVKLSKKARKKKQRSLTTASSSSLGAAEVVSPSLFTNGVTASTEAVNGNNNNVVTMSPGATNEPVAAGTHVINGQQPPHPDHANSNSNNNDIITTTATNTTTERAKPQSPSPNLTIHARVYALATKYTVAGLRSLSAHKFSADLHTHWSSADFLAATREAYTNTAREDRRLRDAVLDAIKAHQGELLGRADVREVIRGLELSFDLLMVLHGGGGGAGAAGGGASGGGSMGLPTAAVVGV</sequence>
<dbReference type="Pfam" id="PF00651">
    <property type="entry name" value="BTB"/>
    <property type="match status" value="1"/>
</dbReference>
<dbReference type="PANTHER" id="PTHR47843:SF5">
    <property type="entry name" value="BTB_POZ DOMAIN PROTEIN"/>
    <property type="match status" value="1"/>
</dbReference>
<feature type="region of interest" description="Disordered" evidence="1">
    <location>
        <begin position="251"/>
        <end position="273"/>
    </location>
</feature>
<reference evidence="3" key="1">
    <citation type="journal article" date="2021" name="Nat. Commun.">
        <title>Genetic determinants of endophytism in the Arabidopsis root mycobiome.</title>
        <authorList>
            <person name="Mesny F."/>
            <person name="Miyauchi S."/>
            <person name="Thiergart T."/>
            <person name="Pickel B."/>
            <person name="Atanasova L."/>
            <person name="Karlsson M."/>
            <person name="Huettel B."/>
            <person name="Barry K.W."/>
            <person name="Haridas S."/>
            <person name="Chen C."/>
            <person name="Bauer D."/>
            <person name="Andreopoulos W."/>
            <person name="Pangilinan J."/>
            <person name="LaButti K."/>
            <person name="Riley R."/>
            <person name="Lipzen A."/>
            <person name="Clum A."/>
            <person name="Drula E."/>
            <person name="Henrissat B."/>
            <person name="Kohler A."/>
            <person name="Grigoriev I.V."/>
            <person name="Martin F.M."/>
            <person name="Hacquard S."/>
        </authorList>
    </citation>
    <scope>NUCLEOTIDE SEQUENCE</scope>
    <source>
        <strain evidence="3">MPI-CAGE-CH-0230</strain>
    </source>
</reference>
<dbReference type="InterPro" id="IPR011333">
    <property type="entry name" value="SKP1/BTB/POZ_sf"/>
</dbReference>
<organism evidence="3 4">
    <name type="scientific">Microdochium trichocladiopsis</name>
    <dbReference type="NCBI Taxonomy" id="1682393"/>
    <lineage>
        <taxon>Eukaryota</taxon>
        <taxon>Fungi</taxon>
        <taxon>Dikarya</taxon>
        <taxon>Ascomycota</taxon>
        <taxon>Pezizomycotina</taxon>
        <taxon>Sordariomycetes</taxon>
        <taxon>Xylariomycetidae</taxon>
        <taxon>Xylariales</taxon>
        <taxon>Microdochiaceae</taxon>
        <taxon>Microdochium</taxon>
    </lineage>
</organism>
<feature type="compositionally biased region" description="Low complexity" evidence="1">
    <location>
        <begin position="263"/>
        <end position="273"/>
    </location>
</feature>
<accession>A0A9P9BXP7</accession>
<dbReference type="GeneID" id="70192676"/>
<dbReference type="AlphaFoldDB" id="A0A9P9BXP7"/>
<dbReference type="RefSeq" id="XP_046016379.1">
    <property type="nucleotide sequence ID" value="XM_046163130.1"/>
</dbReference>
<comment type="caution">
    <text evidence="3">The sequence shown here is derived from an EMBL/GenBank/DDBJ whole genome shotgun (WGS) entry which is preliminary data.</text>
</comment>
<gene>
    <name evidence="3" type="ORF">B0I36DRAFT_63561</name>
</gene>
<feature type="domain" description="BTB" evidence="2">
    <location>
        <begin position="14"/>
        <end position="81"/>
    </location>
</feature>
<dbReference type="EMBL" id="JAGTJQ010000002">
    <property type="protein sequence ID" value="KAH7037258.1"/>
    <property type="molecule type" value="Genomic_DNA"/>
</dbReference>